<dbReference type="PROSITE" id="PS51257">
    <property type="entry name" value="PROKAR_LIPOPROTEIN"/>
    <property type="match status" value="1"/>
</dbReference>
<dbReference type="RefSeq" id="WP_216244420.1">
    <property type="nucleotide sequence ID" value="NZ_JABACJ020000023.1"/>
</dbReference>
<gene>
    <name evidence="2" type="ORF">HGO97_018555</name>
</gene>
<name>A0ABS6D8N7_9FIRM</name>
<accession>A0ABS6D8N7</accession>
<sequence length="301" mass="33234">MKQFPLRLGVMLLLVSFVCGCGLKTRKTNSDPDGSKHQNGQLVTIPGDNKIADDDKAEAEASELSILQKQIGQNSCGAGVALLGYVDSELSMTDLSIYLEANAFIETYPFLSDVAYFMTEGQELYAIVPPNDKGRITIYASEITEEGEYIDEKSTPLFQGKPGEVLVLRCNFSEIYSNVLISVTDGGSAMEFRPSISLKDGHLTELEGVYDFTEYEDFSDGQSIEIALEILQEIDEVRQGLEQGMSLMYIGDTDEIDGGCCMLFALGTDSDEQFVQEQLYGVCDNQVYAYDVMGDAWNIIY</sequence>
<reference evidence="2 3" key="1">
    <citation type="submission" date="2021-06" db="EMBL/GenBank/DDBJ databases">
        <title>Faecalicatena sp. nov. isolated from porcine feces.</title>
        <authorList>
            <person name="Oh B.S."/>
            <person name="Lee J.H."/>
        </authorList>
    </citation>
    <scope>NUCLEOTIDE SEQUENCE [LARGE SCALE GENOMIC DNA]</scope>
    <source>
        <strain evidence="2 3">AGMB00832</strain>
    </source>
</reference>
<protein>
    <submittedName>
        <fullName evidence="2">Uncharacterized protein</fullName>
    </submittedName>
</protein>
<feature type="region of interest" description="Disordered" evidence="1">
    <location>
        <begin position="27"/>
        <end position="47"/>
    </location>
</feature>
<evidence type="ECO:0000313" key="3">
    <source>
        <dbReference type="Proteomes" id="UP000723714"/>
    </source>
</evidence>
<proteinExistence type="predicted"/>
<evidence type="ECO:0000256" key="1">
    <source>
        <dbReference type="SAM" id="MobiDB-lite"/>
    </source>
</evidence>
<keyword evidence="3" id="KW-1185">Reference proteome</keyword>
<evidence type="ECO:0000313" key="2">
    <source>
        <dbReference type="EMBL" id="MBU3877806.1"/>
    </source>
</evidence>
<organism evidence="2 3">
    <name type="scientific">Faecalicatena faecalis</name>
    <dbReference type="NCBI Taxonomy" id="2726362"/>
    <lineage>
        <taxon>Bacteria</taxon>
        <taxon>Bacillati</taxon>
        <taxon>Bacillota</taxon>
        <taxon>Clostridia</taxon>
        <taxon>Lachnospirales</taxon>
        <taxon>Lachnospiraceae</taxon>
        <taxon>Faecalicatena</taxon>
    </lineage>
</organism>
<dbReference type="EMBL" id="JABACJ020000023">
    <property type="protein sequence ID" value="MBU3877806.1"/>
    <property type="molecule type" value="Genomic_DNA"/>
</dbReference>
<comment type="caution">
    <text evidence="2">The sequence shown here is derived from an EMBL/GenBank/DDBJ whole genome shotgun (WGS) entry which is preliminary data.</text>
</comment>
<dbReference type="Proteomes" id="UP000723714">
    <property type="component" value="Unassembled WGS sequence"/>
</dbReference>